<proteinExistence type="predicted"/>
<evidence type="ECO:0000313" key="3">
    <source>
        <dbReference type="Proteomes" id="UP000297734"/>
    </source>
</evidence>
<dbReference type="AlphaFoldDB" id="A0A4Z0B692"/>
<dbReference type="Pfam" id="PF13946">
    <property type="entry name" value="DUF4214"/>
    <property type="match status" value="1"/>
</dbReference>
<evidence type="ECO:0000259" key="1">
    <source>
        <dbReference type="Pfam" id="PF13946"/>
    </source>
</evidence>
<organism evidence="2 3">
    <name type="scientific">Pseudomonas nabeulensis</name>
    <dbReference type="NCBI Taxonomy" id="2293833"/>
    <lineage>
        <taxon>Bacteria</taxon>
        <taxon>Pseudomonadati</taxon>
        <taxon>Pseudomonadota</taxon>
        <taxon>Gammaproteobacteria</taxon>
        <taxon>Pseudomonadales</taxon>
        <taxon>Pseudomonadaceae</taxon>
        <taxon>Pseudomonas</taxon>
    </lineage>
</organism>
<dbReference type="EMBL" id="QUZT01000010">
    <property type="protein sequence ID" value="TFY94582.1"/>
    <property type="molecule type" value="Genomic_DNA"/>
</dbReference>
<dbReference type="Gene3D" id="1.10.3130.20">
    <property type="entry name" value="Phycobilisome linker domain"/>
    <property type="match status" value="1"/>
</dbReference>
<evidence type="ECO:0000313" key="2">
    <source>
        <dbReference type="EMBL" id="TFY94582.1"/>
    </source>
</evidence>
<reference evidence="2 3" key="1">
    <citation type="journal article" date="2019" name="Syst. Appl. Microbiol.">
        <title>New species of pathogenic Pseudomonas isolated from citrus in Tunisia: Proposal of Pseudomonas kairouanensis sp. nov. and Pseudomonas nabeulensis sp. nov.</title>
        <authorList>
            <person name="Oueslati M."/>
            <person name="Mulet M."/>
            <person name="Gomila M."/>
            <person name="Berge O."/>
            <person name="Hajlaoui M.R."/>
            <person name="Lalucat J."/>
            <person name="Sadfi-Zouaoui N."/>
            <person name="Garcia-Valdes E."/>
        </authorList>
    </citation>
    <scope>NUCLEOTIDE SEQUENCE [LARGE SCALE GENOMIC DNA]</scope>
    <source>
        <strain evidence="2 3">E10B</strain>
    </source>
</reference>
<dbReference type="RefSeq" id="WP_135307855.1">
    <property type="nucleotide sequence ID" value="NZ_QUZT01000010.1"/>
</dbReference>
<gene>
    <name evidence="2" type="ORF">DYL61_07705</name>
</gene>
<accession>A0A4Z0B692</accession>
<dbReference type="InterPro" id="IPR025282">
    <property type="entry name" value="DUF4214"/>
</dbReference>
<keyword evidence="3" id="KW-1185">Reference proteome</keyword>
<name>A0A4Z0B692_9PSED</name>
<protein>
    <submittedName>
        <fullName evidence="2">DUF4214 domain-containing protein</fullName>
    </submittedName>
</protein>
<dbReference type="Proteomes" id="UP000297734">
    <property type="component" value="Unassembled WGS sequence"/>
</dbReference>
<dbReference type="InterPro" id="IPR038255">
    <property type="entry name" value="PBS_linker_sf"/>
</dbReference>
<sequence length="642" mass="64496">MATATNAQKIAGLYAAFFERAPDAAGLSYWEGQFTGNATVNTIAVQFAANPVFAATYGSLTDVQFVNAVYQNVLGAAGDAAGVDYWVSQLKTGGADARANFVAQFVNDALTVDVASFTNLTAEERAVAQGRQDTLTNKANVGLHFAEKFGAASNITATGDITQDPAYLAAQAAIKNVTADPATAAAAEGRIDIAVGTSDPVGSLVGQNSALTAALVDLQAKTVAEAQALEALALADNAADAAPITDAALLEKFVTDFDDAAALAAVSDANSSVADAQKDVADSTNALTAARALNSDVALKTAATQAQTAVDNDSAVKALQVTANNAKTALASTTDLAVLTAVQDALSAYVKAGGLVSTELNDTTNVTVGDLVNQVNAVLNLKVGVDGDAAFIAAAQKTLVENFLDGADNAFVVPVSTPATASETALQTAITKAEARDAAYDASVKADLAFSTEGSGKGAALLAAEAAVTARDGQIKAVADAAAAVTKEQADQVKVVAAYDAHTAASDKVVAAEKAIADLGYNVGTLTPGKDLFVADAAKVGVAGTVTIGAGFATGDELFIGTQYKFGGATDATKTIGDLYAAGNASALEVFFEQSGANTIVHVEAKAFANAGAAPANDVANIVLTGVNANTLTFENGFVHVA</sequence>
<feature type="domain" description="DUF4214" evidence="1">
    <location>
        <begin position="45"/>
        <end position="106"/>
    </location>
</feature>
<comment type="caution">
    <text evidence="2">The sequence shown here is derived from an EMBL/GenBank/DDBJ whole genome shotgun (WGS) entry which is preliminary data.</text>
</comment>
<dbReference type="OrthoDB" id="6889881at2"/>